<keyword evidence="1" id="KW-0808">Transferase</keyword>
<dbReference type="EMBL" id="SRYA01000079">
    <property type="protein sequence ID" value="TGY90910.1"/>
    <property type="molecule type" value="Genomic_DNA"/>
</dbReference>
<organism evidence="1 2">
    <name type="scientific">Petralouisia muris</name>
    <dbReference type="NCBI Taxonomy" id="3032872"/>
    <lineage>
        <taxon>Bacteria</taxon>
        <taxon>Bacillati</taxon>
        <taxon>Bacillota</taxon>
        <taxon>Clostridia</taxon>
        <taxon>Lachnospirales</taxon>
        <taxon>Lachnospiraceae</taxon>
        <taxon>Petralouisia</taxon>
    </lineage>
</organism>
<proteinExistence type="predicted"/>
<dbReference type="Proteomes" id="UP000304953">
    <property type="component" value="Unassembled WGS sequence"/>
</dbReference>
<keyword evidence="2" id="KW-1185">Reference proteome</keyword>
<sequence length="246" mass="29285">MIPKKIHYCWFGKNEMDDRIQQYIKTWRSILKDYEFIMWDETNFDLNMCQFTKEAYASKKYAFVSDVVRLYALYEQGGIYLDTDVEIVRSLDPFLDKELLLGYDNPYVPIIATCLVGAEKGNAFIKHILDIYQMRCFILDNGEMALEPNTLMFSNEFEKFYGLRLINNNKTQDIMPRIQIYPAEVFHAYDLVSGKVYRTENTVAIHWHSLLWTSWKTSFIRFFRQRVIVPVIGAKNYLKIVQRIKR</sequence>
<reference evidence="1" key="1">
    <citation type="submission" date="2019-04" db="EMBL/GenBank/DDBJ databases">
        <title>Microbes associate with the intestines of laboratory mice.</title>
        <authorList>
            <person name="Navarre W."/>
            <person name="Wong E."/>
            <person name="Huang K."/>
            <person name="Tropini C."/>
            <person name="Ng K."/>
            <person name="Yu B."/>
        </authorList>
    </citation>
    <scope>NUCLEOTIDE SEQUENCE</scope>
    <source>
        <strain evidence="1">NM01_1-7b</strain>
    </source>
</reference>
<evidence type="ECO:0000313" key="2">
    <source>
        <dbReference type="Proteomes" id="UP000304953"/>
    </source>
</evidence>
<gene>
    <name evidence="1" type="ORF">E5329_23765</name>
</gene>
<accession>A0AC61RQ22</accession>
<protein>
    <submittedName>
        <fullName evidence="1">Glycosyl transferase</fullName>
    </submittedName>
</protein>
<comment type="caution">
    <text evidence="1">The sequence shown here is derived from an EMBL/GenBank/DDBJ whole genome shotgun (WGS) entry which is preliminary data.</text>
</comment>
<name>A0AC61RQ22_9FIRM</name>
<evidence type="ECO:0000313" key="1">
    <source>
        <dbReference type="EMBL" id="TGY90910.1"/>
    </source>
</evidence>